<dbReference type="Pfam" id="PF24092">
    <property type="entry name" value="DUF7373_C"/>
    <property type="match status" value="1"/>
</dbReference>
<name>A0A5C5RLM4_9ACTN</name>
<reference evidence="4 5" key="1">
    <citation type="submission" date="2019-06" db="EMBL/GenBank/DDBJ databases">
        <authorList>
            <person name="Teng J.L.L."/>
            <person name="Lee H.H."/>
            <person name="Lau S.K.P."/>
            <person name="Woo P.C.Y."/>
        </authorList>
    </citation>
    <scope>NUCLEOTIDE SEQUENCE [LARGE SCALE GENOMIC DNA]</scope>
    <source>
        <strain evidence="4 5">HKU70</strain>
    </source>
</reference>
<dbReference type="InterPro" id="IPR056463">
    <property type="entry name" value="DUF7373_C"/>
</dbReference>
<sequence>MNKTVLSAIVVGAAVVLAACDSTVPGTPTAASSAPAIPAGLDVGSNPTTLRDIPPSSTDGGWIIEGNRMGGALIQVSDVDPRLTIGGIALRSYPVLNGLDLSKRVPDATASAFSINGMRVGMTTTRGDKLENPSVALRVGLYRFDDPSTAARALEAVKKGAGAQRQIAGIDGVFATEFTPGTVDSYRAEGSFVINVSGTAPTTGEAVGLVSKAYSLQVPAVTRFQPTPSGSVRDLPSDDKGILARTLYEANPPVAAKEIANNYYDLAGLLLRIEDISYADVYRRAGVDAVGQGKTVVYRTRDAEAATTLAAARRGRASTTKQDAAGPAGVPGLQCSKYLDDGTFGCTGHVGRFMYTLSADSLLAMQQAAAAQYTILAKNP</sequence>
<dbReference type="OrthoDB" id="4515194at2"/>
<evidence type="ECO:0000313" key="5">
    <source>
        <dbReference type="Proteomes" id="UP000319792"/>
    </source>
</evidence>
<feature type="domain" description="DUF7373" evidence="2">
    <location>
        <begin position="56"/>
        <end position="236"/>
    </location>
</feature>
<feature type="chain" id="PRO_5038340430" evidence="1">
    <location>
        <begin position="19"/>
        <end position="380"/>
    </location>
</feature>
<feature type="signal peptide" evidence="1">
    <location>
        <begin position="1"/>
        <end position="18"/>
    </location>
</feature>
<gene>
    <name evidence="4" type="ORF">FK268_14570</name>
</gene>
<keyword evidence="1" id="KW-0732">Signal</keyword>
<dbReference type="EMBL" id="VIGV01000004">
    <property type="protein sequence ID" value="TWS23504.1"/>
    <property type="molecule type" value="Genomic_DNA"/>
</dbReference>
<dbReference type="Proteomes" id="UP000319792">
    <property type="component" value="Unassembled WGS sequence"/>
</dbReference>
<dbReference type="RefSeq" id="WP_146435281.1">
    <property type="nucleotide sequence ID" value="NZ_VIGV01000004.1"/>
</dbReference>
<dbReference type="AlphaFoldDB" id="A0A5C5RLM4"/>
<dbReference type="Pfam" id="PF24088">
    <property type="entry name" value="DUF7373"/>
    <property type="match status" value="1"/>
</dbReference>
<organism evidence="4 5">
    <name type="scientific">Tsukamurella sputi</name>
    <dbReference type="NCBI Taxonomy" id="2591848"/>
    <lineage>
        <taxon>Bacteria</taxon>
        <taxon>Bacillati</taxon>
        <taxon>Actinomycetota</taxon>
        <taxon>Actinomycetes</taxon>
        <taxon>Mycobacteriales</taxon>
        <taxon>Tsukamurellaceae</taxon>
        <taxon>Tsukamurella</taxon>
    </lineage>
</organism>
<reference evidence="4 5" key="2">
    <citation type="submission" date="2019-08" db="EMBL/GenBank/DDBJ databases">
        <title>Tsukamurella conjunctivitidis sp. nov., Tsukamurella assacharolytica sp. nov. and Tsukamurella sputae sp. nov. isolated from patients with conjunctivitis, bacteraemia (lymphoma) and respiratory infection (sputum) in Hong Kong.</title>
        <authorList>
            <person name="Fok K.M.N."/>
            <person name="Fong J.Y.H."/>
        </authorList>
    </citation>
    <scope>NUCLEOTIDE SEQUENCE [LARGE SCALE GENOMIC DNA]</scope>
    <source>
        <strain evidence="4 5">HKU70</strain>
    </source>
</reference>
<evidence type="ECO:0000259" key="2">
    <source>
        <dbReference type="Pfam" id="PF24088"/>
    </source>
</evidence>
<protein>
    <submittedName>
        <fullName evidence="4">Uncharacterized protein</fullName>
    </submittedName>
</protein>
<dbReference type="PROSITE" id="PS51257">
    <property type="entry name" value="PROKAR_LIPOPROTEIN"/>
    <property type="match status" value="1"/>
</dbReference>
<evidence type="ECO:0000313" key="4">
    <source>
        <dbReference type="EMBL" id="TWS23504.1"/>
    </source>
</evidence>
<proteinExistence type="predicted"/>
<keyword evidence="5" id="KW-1185">Reference proteome</keyword>
<dbReference type="InterPro" id="IPR055797">
    <property type="entry name" value="DUF7373"/>
</dbReference>
<feature type="domain" description="DUF7373" evidence="3">
    <location>
        <begin position="243"/>
        <end position="379"/>
    </location>
</feature>
<accession>A0A5C5RLM4</accession>
<evidence type="ECO:0000259" key="3">
    <source>
        <dbReference type="Pfam" id="PF24092"/>
    </source>
</evidence>
<evidence type="ECO:0000256" key="1">
    <source>
        <dbReference type="SAM" id="SignalP"/>
    </source>
</evidence>
<comment type="caution">
    <text evidence="4">The sequence shown here is derived from an EMBL/GenBank/DDBJ whole genome shotgun (WGS) entry which is preliminary data.</text>
</comment>